<dbReference type="NCBIfam" id="TIGR01350">
    <property type="entry name" value="lipoamide_DH"/>
    <property type="match status" value="1"/>
</dbReference>
<dbReference type="Pfam" id="PF07992">
    <property type="entry name" value="Pyr_redox_2"/>
    <property type="match status" value="1"/>
</dbReference>
<protein>
    <recommendedName>
        <fullName evidence="3 14">Dihydrolipoyl dehydrogenase</fullName>
        <ecNumber evidence="2 14">1.8.1.4</ecNumber>
    </recommendedName>
</protein>
<feature type="binding site" evidence="12">
    <location>
        <position position="117"/>
    </location>
    <ligand>
        <name>FAD</name>
        <dbReference type="ChEBI" id="CHEBI:57692"/>
    </ligand>
</feature>
<accession>A0A3N1NRB2</accession>
<keyword evidence="4 14" id="KW-0285">Flavoprotein</keyword>
<evidence type="ECO:0000256" key="1">
    <source>
        <dbReference type="ARBA" id="ARBA00007532"/>
    </source>
</evidence>
<feature type="binding site" evidence="12">
    <location>
        <position position="272"/>
    </location>
    <ligand>
        <name>NAD(+)</name>
        <dbReference type="ChEBI" id="CHEBI:57540"/>
    </ligand>
</feature>
<dbReference type="AlphaFoldDB" id="A0A3N1NRB2"/>
<dbReference type="GO" id="GO:0050660">
    <property type="term" value="F:flavin adenine dinucleotide binding"/>
    <property type="evidence" value="ECO:0007669"/>
    <property type="project" value="InterPro"/>
</dbReference>
<dbReference type="Pfam" id="PF02852">
    <property type="entry name" value="Pyr_redox_dim"/>
    <property type="match status" value="1"/>
</dbReference>
<dbReference type="InterPro" id="IPR036188">
    <property type="entry name" value="FAD/NAD-bd_sf"/>
</dbReference>
<feature type="domain" description="Pyridine nucleotide-disulphide oxidoreductase dimerisation" evidence="15">
    <location>
        <begin position="346"/>
        <end position="452"/>
    </location>
</feature>
<dbReference type="PANTHER" id="PTHR22912">
    <property type="entry name" value="DISULFIDE OXIDOREDUCTASE"/>
    <property type="match status" value="1"/>
</dbReference>
<evidence type="ECO:0000256" key="9">
    <source>
        <dbReference type="ARBA" id="ARBA00023284"/>
    </source>
</evidence>
<dbReference type="SUPFAM" id="SSF55424">
    <property type="entry name" value="FAD/NAD-linked reductases, dimerisation (C-terminal) domain"/>
    <property type="match status" value="1"/>
</dbReference>
<evidence type="ECO:0000256" key="7">
    <source>
        <dbReference type="ARBA" id="ARBA00023027"/>
    </source>
</evidence>
<keyword evidence="7 12" id="KW-0520">NAD</keyword>
<feature type="disulfide bond" description="Redox-active" evidence="13">
    <location>
        <begin position="45"/>
        <end position="50"/>
    </location>
</feature>
<evidence type="ECO:0000259" key="15">
    <source>
        <dbReference type="Pfam" id="PF02852"/>
    </source>
</evidence>
<evidence type="ECO:0000256" key="12">
    <source>
        <dbReference type="PIRSR" id="PIRSR000350-3"/>
    </source>
</evidence>
<feature type="binding site" evidence="12">
    <location>
        <begin position="182"/>
        <end position="189"/>
    </location>
    <ligand>
        <name>NAD(+)</name>
        <dbReference type="ChEBI" id="CHEBI:57540"/>
    </ligand>
</feature>
<evidence type="ECO:0000256" key="14">
    <source>
        <dbReference type="RuleBase" id="RU003692"/>
    </source>
</evidence>
<evidence type="ECO:0000256" key="3">
    <source>
        <dbReference type="ARBA" id="ARBA00016961"/>
    </source>
</evidence>
<dbReference type="InterPro" id="IPR016156">
    <property type="entry name" value="FAD/NAD-linked_Rdtase_dimer_sf"/>
</dbReference>
<feature type="active site" description="Proton acceptor" evidence="11">
    <location>
        <position position="444"/>
    </location>
</feature>
<dbReference type="Proteomes" id="UP000273643">
    <property type="component" value="Unassembled WGS sequence"/>
</dbReference>
<comment type="similarity">
    <text evidence="1 14">Belongs to the class-I pyridine nucleotide-disulfide oxidoreductase family.</text>
</comment>
<gene>
    <name evidence="17" type="ORF">EDC38_2645</name>
</gene>
<name>A0A3N1NRB2_9GAMM</name>
<dbReference type="PIRSF" id="PIRSF000350">
    <property type="entry name" value="Mercury_reductase_MerA"/>
    <property type="match status" value="1"/>
</dbReference>
<comment type="catalytic activity">
    <reaction evidence="10 14">
        <text>N(6)-[(R)-dihydrolipoyl]-L-lysyl-[protein] + NAD(+) = N(6)-[(R)-lipoyl]-L-lysyl-[protein] + NADH + H(+)</text>
        <dbReference type="Rhea" id="RHEA:15045"/>
        <dbReference type="Rhea" id="RHEA-COMP:10474"/>
        <dbReference type="Rhea" id="RHEA-COMP:10475"/>
        <dbReference type="ChEBI" id="CHEBI:15378"/>
        <dbReference type="ChEBI" id="CHEBI:57540"/>
        <dbReference type="ChEBI" id="CHEBI:57945"/>
        <dbReference type="ChEBI" id="CHEBI:83099"/>
        <dbReference type="ChEBI" id="CHEBI:83100"/>
        <dbReference type="EC" id="1.8.1.4"/>
    </reaction>
</comment>
<dbReference type="FunFam" id="3.30.390.30:FF:000001">
    <property type="entry name" value="Dihydrolipoyl dehydrogenase"/>
    <property type="match status" value="1"/>
</dbReference>
<proteinExistence type="inferred from homology"/>
<keyword evidence="6 14" id="KW-0560">Oxidoreductase</keyword>
<dbReference type="OrthoDB" id="9800167at2"/>
<evidence type="ECO:0000256" key="8">
    <source>
        <dbReference type="ARBA" id="ARBA00023157"/>
    </source>
</evidence>
<feature type="domain" description="FAD/NAD(P)-binding" evidence="16">
    <location>
        <begin position="8"/>
        <end position="328"/>
    </location>
</feature>
<comment type="caution">
    <text evidence="17">The sequence shown here is derived from an EMBL/GenBank/DDBJ whole genome shotgun (WGS) entry which is preliminary data.</text>
</comment>
<evidence type="ECO:0000313" key="18">
    <source>
        <dbReference type="Proteomes" id="UP000273643"/>
    </source>
</evidence>
<dbReference type="Gene3D" id="3.50.50.60">
    <property type="entry name" value="FAD/NAD(P)-binding domain"/>
    <property type="match status" value="2"/>
</dbReference>
<feature type="binding site" evidence="12">
    <location>
        <begin position="319"/>
        <end position="322"/>
    </location>
    <ligand>
        <name>FAD</name>
        <dbReference type="ChEBI" id="CHEBI:57692"/>
    </ligand>
</feature>
<evidence type="ECO:0000256" key="4">
    <source>
        <dbReference type="ARBA" id="ARBA00022630"/>
    </source>
</evidence>
<comment type="cofactor">
    <cofactor evidence="12 14">
        <name>FAD</name>
        <dbReference type="ChEBI" id="CHEBI:57692"/>
    </cofactor>
    <text evidence="12 14">Binds 1 FAD per subunit.</text>
</comment>
<keyword evidence="5 12" id="KW-0274">FAD</keyword>
<dbReference type="InterPro" id="IPR050151">
    <property type="entry name" value="Class-I_Pyr_Nuc-Dis_Oxidored"/>
</dbReference>
<dbReference type="InterPro" id="IPR001100">
    <property type="entry name" value="Pyr_nuc-diS_OxRdtase"/>
</dbReference>
<keyword evidence="12" id="KW-0547">Nucleotide-binding</keyword>
<evidence type="ECO:0000313" key="17">
    <source>
        <dbReference type="EMBL" id="ROQ18419.1"/>
    </source>
</evidence>
<feature type="binding site" evidence="12">
    <location>
        <position position="205"/>
    </location>
    <ligand>
        <name>NAD(+)</name>
        <dbReference type="ChEBI" id="CHEBI:57540"/>
    </ligand>
</feature>
<dbReference type="Gene3D" id="3.30.390.30">
    <property type="match status" value="1"/>
</dbReference>
<comment type="miscellaneous">
    <text evidence="14">The active site is a redox-active disulfide bond.</text>
</comment>
<dbReference type="PANTHER" id="PTHR22912:SF160">
    <property type="entry name" value="DIHYDROLIPOYL DEHYDROGENASE"/>
    <property type="match status" value="1"/>
</dbReference>
<dbReference type="EMBL" id="RJUK01000002">
    <property type="protein sequence ID" value="ROQ18419.1"/>
    <property type="molecule type" value="Genomic_DNA"/>
</dbReference>
<dbReference type="PROSITE" id="PS00076">
    <property type="entry name" value="PYRIDINE_REDOX_1"/>
    <property type="match status" value="1"/>
</dbReference>
<dbReference type="GO" id="GO:0004148">
    <property type="term" value="F:dihydrolipoyl dehydrogenase (NADH) activity"/>
    <property type="evidence" value="ECO:0007669"/>
    <property type="project" value="UniProtKB-EC"/>
</dbReference>
<dbReference type="InterPro" id="IPR023753">
    <property type="entry name" value="FAD/NAD-binding_dom"/>
</dbReference>
<dbReference type="GO" id="GO:0006103">
    <property type="term" value="P:2-oxoglutarate metabolic process"/>
    <property type="evidence" value="ECO:0007669"/>
    <property type="project" value="TreeGrafter"/>
</dbReference>
<evidence type="ECO:0000256" key="13">
    <source>
        <dbReference type="PIRSR" id="PIRSR000350-4"/>
    </source>
</evidence>
<dbReference type="SUPFAM" id="SSF51905">
    <property type="entry name" value="FAD/NAD(P)-binding domain"/>
    <property type="match status" value="1"/>
</dbReference>
<dbReference type="InterPro" id="IPR004099">
    <property type="entry name" value="Pyr_nucl-diS_OxRdtase_dimer"/>
</dbReference>
<evidence type="ECO:0000256" key="10">
    <source>
        <dbReference type="ARBA" id="ARBA00049187"/>
    </source>
</evidence>
<keyword evidence="8" id="KW-1015">Disulfide bond</keyword>
<organism evidence="17 18">
    <name type="scientific">Marinimicrobium koreense</name>
    <dbReference type="NCBI Taxonomy" id="306545"/>
    <lineage>
        <taxon>Bacteria</taxon>
        <taxon>Pseudomonadati</taxon>
        <taxon>Pseudomonadota</taxon>
        <taxon>Gammaproteobacteria</taxon>
        <taxon>Cellvibrionales</taxon>
        <taxon>Cellvibrionaceae</taxon>
        <taxon>Marinimicrobium</taxon>
    </lineage>
</organism>
<reference evidence="17 18" key="1">
    <citation type="submission" date="2018-11" db="EMBL/GenBank/DDBJ databases">
        <title>Genomic Encyclopedia of Type Strains, Phase IV (KMG-IV): sequencing the most valuable type-strain genomes for metagenomic binning, comparative biology and taxonomic classification.</title>
        <authorList>
            <person name="Goeker M."/>
        </authorList>
    </citation>
    <scope>NUCLEOTIDE SEQUENCE [LARGE SCALE GENOMIC DNA]</scope>
    <source>
        <strain evidence="17 18">DSM 16974</strain>
    </source>
</reference>
<feature type="binding site" evidence="12">
    <location>
        <position position="313"/>
    </location>
    <ligand>
        <name>FAD</name>
        <dbReference type="ChEBI" id="CHEBI:57692"/>
    </ligand>
</feature>
<dbReference type="RefSeq" id="WP_123639053.1">
    <property type="nucleotide sequence ID" value="NZ_RJUK01000002.1"/>
</dbReference>
<evidence type="ECO:0000256" key="2">
    <source>
        <dbReference type="ARBA" id="ARBA00012608"/>
    </source>
</evidence>
<dbReference type="EC" id="1.8.1.4" evidence="2 14"/>
<evidence type="ECO:0000256" key="5">
    <source>
        <dbReference type="ARBA" id="ARBA00022827"/>
    </source>
</evidence>
<keyword evidence="18" id="KW-1185">Reference proteome</keyword>
<dbReference type="PRINTS" id="PR00368">
    <property type="entry name" value="FADPNR"/>
</dbReference>
<evidence type="ECO:0000259" key="16">
    <source>
        <dbReference type="Pfam" id="PF07992"/>
    </source>
</evidence>
<dbReference type="InterPro" id="IPR006258">
    <property type="entry name" value="Lipoamide_DH"/>
</dbReference>
<feature type="binding site" evidence="12">
    <location>
        <position position="54"/>
    </location>
    <ligand>
        <name>FAD</name>
        <dbReference type="ChEBI" id="CHEBI:57692"/>
    </ligand>
</feature>
<evidence type="ECO:0000256" key="6">
    <source>
        <dbReference type="ARBA" id="ARBA00023002"/>
    </source>
</evidence>
<keyword evidence="9 14" id="KW-0676">Redox-active center</keyword>
<dbReference type="PRINTS" id="PR00411">
    <property type="entry name" value="PNDRDTASEI"/>
</dbReference>
<sequence length="473" mass="50262">MADTLKTQVLVLGGGVGGYSAAFRAADLGMDAVLVERYPSLGGVCLNVGCIPSKAMLHVAQVINEGTHGKDIGVTFSKPKIDLDEIRKFKEGVVGKLTQGVAGMAKQRKVQVVQGVGEFVSDHKLKVTHDGKTTEVEFENAIIAAGSQPVKLPFIPHDDPRVWDSTDALELPEVPKKLLVVGGGIIGLEMATVYKALGSTVDVVEFADQLIPAADKDLMQVYSKYNKDNFNVMLSTKVTDVKANKTALKVSFEGKNAPDKDQNYDAILVAVGRAPNGKKIGADKAGVEVDERGFIHTNEKLQTNVPHIYAIGDIIGQPMLAHKASHEGHAAAEVIAGHHIVEPRCIPSIAYTDPEVAWVGLTEKEAKEQGVEYRTAVFPWAASGRALGAGRSEGKTKLIYRKENDQLLGAGIVGLNAGELLGELSLALEFGASAEDLAMTVHAHPTLHETVGLAGELAAGTITDLPNPLAKKK</sequence>
<dbReference type="InterPro" id="IPR012999">
    <property type="entry name" value="Pyr_OxRdtase_I_AS"/>
</dbReference>
<evidence type="ECO:0000256" key="11">
    <source>
        <dbReference type="PIRSR" id="PIRSR000350-2"/>
    </source>
</evidence>